<accession>A0ABU0LJT0</accession>
<evidence type="ECO:0000313" key="2">
    <source>
        <dbReference type="Proteomes" id="UP001241747"/>
    </source>
</evidence>
<keyword evidence="2" id="KW-1185">Reference proteome</keyword>
<comment type="caution">
    <text evidence="1">The sequence shown here is derived from an EMBL/GenBank/DDBJ whole genome shotgun (WGS) entry which is preliminary data.</text>
</comment>
<organism evidence="1 2">
    <name type="scientific">Xanthobacter agilis</name>
    <dbReference type="NCBI Taxonomy" id="47492"/>
    <lineage>
        <taxon>Bacteria</taxon>
        <taxon>Pseudomonadati</taxon>
        <taxon>Pseudomonadota</taxon>
        <taxon>Alphaproteobacteria</taxon>
        <taxon>Hyphomicrobiales</taxon>
        <taxon>Xanthobacteraceae</taxon>
        <taxon>Xanthobacter</taxon>
    </lineage>
</organism>
<protein>
    <submittedName>
        <fullName evidence="1">Uncharacterized protein</fullName>
    </submittedName>
</protein>
<name>A0ABU0LJT0_XANAG</name>
<reference evidence="1 2" key="1">
    <citation type="submission" date="2023-07" db="EMBL/GenBank/DDBJ databases">
        <title>Genomic Encyclopedia of Type Strains, Phase IV (KMG-IV): sequencing the most valuable type-strain genomes for metagenomic binning, comparative biology and taxonomic classification.</title>
        <authorList>
            <person name="Goeker M."/>
        </authorList>
    </citation>
    <scope>NUCLEOTIDE SEQUENCE [LARGE SCALE GENOMIC DNA]</scope>
    <source>
        <strain evidence="1 2">DSM 3770</strain>
    </source>
</reference>
<gene>
    <name evidence="1" type="ORF">QOZ94_004167</name>
</gene>
<dbReference type="Proteomes" id="UP001241747">
    <property type="component" value="Unassembled WGS sequence"/>
</dbReference>
<proteinExistence type="predicted"/>
<dbReference type="RefSeq" id="WP_237347682.1">
    <property type="nucleotide sequence ID" value="NZ_JABWGX010000046.1"/>
</dbReference>
<evidence type="ECO:0000313" key="1">
    <source>
        <dbReference type="EMBL" id="MDQ0507344.1"/>
    </source>
</evidence>
<dbReference type="EMBL" id="JAUSVY010000016">
    <property type="protein sequence ID" value="MDQ0507344.1"/>
    <property type="molecule type" value="Genomic_DNA"/>
</dbReference>
<sequence length="191" mass="20964">MFVPPRPADWLADALDTHLSLAPRVLGFRPDPRGREKLESSAALHGSVIRLVRVVDRILVVVAIPEEAEVRSGFRRDLAGDWGTRNLLVVREQWLMRQPRLDTLEALAGFIGYVVSPTDRLHVQQHLLDEGGSACLSDCAAVVHRDEDQVGAVLALVARGALRIDYARPLSVHSIISLPTRRHGGKLVIGG</sequence>